<dbReference type="Proteomes" id="UP000677804">
    <property type="component" value="Chromosome"/>
</dbReference>
<dbReference type="RefSeq" id="WP_207339365.1">
    <property type="nucleotide sequence ID" value="NZ_CP074405.1"/>
</dbReference>
<name>A0ABX8D2U9_9CELL</name>
<evidence type="ECO:0000313" key="2">
    <source>
        <dbReference type="Proteomes" id="UP000677804"/>
    </source>
</evidence>
<proteinExistence type="predicted"/>
<keyword evidence="2" id="KW-1185">Reference proteome</keyword>
<accession>A0ABX8D2U9</accession>
<sequence length="298" mass="30526">MGGRVRGQGSGGLVVAGLLALVPAACGTGGARPAATLPAAVTFEVEVAQARTDRVARIVQLQVRNTGPLDVTVTGARLTGTSVGGATDEDRVVEADRLRRLAVPLDATRCDAAPDADPDARVALDVTTADGRAGTVVVTPSDETDDLRRIRGEDCARAAVAAGLDVRLSDELTVREVGGDVVADVTLLVRTVPDGPHVRLTAVRSTTLLRSPGAEPDWAVDVDSAAPPPDGRVVLPVVPARCDLHAIAEDKRGTVLGLRTEVDGVEQPVFHVAASDTLRGALYEVVLAACGLPTGSGG</sequence>
<gene>
    <name evidence="1" type="ORF">KG103_15285</name>
</gene>
<evidence type="ECO:0008006" key="3">
    <source>
        <dbReference type="Google" id="ProtNLM"/>
    </source>
</evidence>
<protein>
    <recommendedName>
        <fullName evidence="3">Lipoprotein</fullName>
    </recommendedName>
</protein>
<organism evidence="1 2">
    <name type="scientific">Cellulomonas wangleii</name>
    <dbReference type="NCBI Taxonomy" id="2816956"/>
    <lineage>
        <taxon>Bacteria</taxon>
        <taxon>Bacillati</taxon>
        <taxon>Actinomycetota</taxon>
        <taxon>Actinomycetes</taxon>
        <taxon>Micrococcales</taxon>
        <taxon>Cellulomonadaceae</taxon>
        <taxon>Cellulomonas</taxon>
    </lineage>
</organism>
<evidence type="ECO:0000313" key="1">
    <source>
        <dbReference type="EMBL" id="QVI61791.1"/>
    </source>
</evidence>
<reference evidence="1 2" key="1">
    <citation type="submission" date="2021-05" db="EMBL/GenBank/DDBJ databases">
        <title>Novel species in genus Cellulomonas.</title>
        <authorList>
            <person name="Zhang G."/>
        </authorList>
    </citation>
    <scope>NUCLEOTIDE SEQUENCE [LARGE SCALE GENOMIC DNA]</scope>
    <source>
        <strain evidence="2">zg-ZUI222</strain>
    </source>
</reference>
<dbReference type="EMBL" id="CP074405">
    <property type="protein sequence ID" value="QVI61791.1"/>
    <property type="molecule type" value="Genomic_DNA"/>
</dbReference>